<keyword evidence="2" id="KW-0472">Membrane</keyword>
<name>A0ABV7F5X2_9BURK</name>
<proteinExistence type="predicted"/>
<evidence type="ECO:0000259" key="4">
    <source>
        <dbReference type="Pfam" id="PF05433"/>
    </source>
</evidence>
<comment type="caution">
    <text evidence="5">The sequence shown here is derived from an EMBL/GenBank/DDBJ whole genome shotgun (WGS) entry which is preliminary data.</text>
</comment>
<dbReference type="Pfam" id="PF05433">
    <property type="entry name" value="Rick_17kDa_Anti"/>
    <property type="match status" value="1"/>
</dbReference>
<accession>A0ABV7F5X2</accession>
<dbReference type="InterPro" id="IPR051407">
    <property type="entry name" value="Bact_OM_lipoprot/Surf_antigen"/>
</dbReference>
<keyword evidence="6" id="KW-1185">Reference proteome</keyword>
<feature type="signal peptide" evidence="3">
    <location>
        <begin position="1"/>
        <end position="45"/>
    </location>
</feature>
<keyword evidence="3" id="KW-0732">Signal</keyword>
<dbReference type="RefSeq" id="WP_390332803.1">
    <property type="nucleotide sequence ID" value="NZ_JBHRTP010000080.1"/>
</dbReference>
<feature type="chain" id="PRO_5045534011" evidence="3">
    <location>
        <begin position="46"/>
        <end position="168"/>
    </location>
</feature>
<organism evidence="5 6">
    <name type="scientific">Undibacterium arcticum</name>
    <dbReference type="NCBI Taxonomy" id="1762892"/>
    <lineage>
        <taxon>Bacteria</taxon>
        <taxon>Pseudomonadati</taxon>
        <taxon>Pseudomonadota</taxon>
        <taxon>Betaproteobacteria</taxon>
        <taxon>Burkholderiales</taxon>
        <taxon>Oxalobacteraceae</taxon>
        <taxon>Undibacterium</taxon>
    </lineage>
</organism>
<protein>
    <submittedName>
        <fullName evidence="5">Glycine zipper 2TM domain-containing protein</fullName>
    </submittedName>
</protein>
<reference evidence="6" key="1">
    <citation type="journal article" date="2019" name="Int. J. Syst. Evol. Microbiol.">
        <title>The Global Catalogue of Microorganisms (GCM) 10K type strain sequencing project: providing services to taxonomists for standard genome sequencing and annotation.</title>
        <authorList>
            <consortium name="The Broad Institute Genomics Platform"/>
            <consortium name="The Broad Institute Genome Sequencing Center for Infectious Disease"/>
            <person name="Wu L."/>
            <person name="Ma J."/>
        </authorList>
    </citation>
    <scope>NUCLEOTIDE SEQUENCE [LARGE SCALE GENOMIC DNA]</scope>
    <source>
        <strain evidence="6">KCTC 42986</strain>
    </source>
</reference>
<evidence type="ECO:0000313" key="5">
    <source>
        <dbReference type="EMBL" id="MFC3110499.1"/>
    </source>
</evidence>
<dbReference type="PANTHER" id="PTHR35603">
    <property type="match status" value="1"/>
</dbReference>
<sequence length="168" mass="17165">MDGNAAELRIAMNQPLLRIPPLLTRTALFAAFATVLAVAPLAVQAAPSHHSAHASVCQNCGTVISTHTYKRPAAHGSGVGIATGAVVGGVLGNQVGGGTGRSVATVAGAVGGGYAGNEIEKHARSTTVTEVRVRMNNGSVRTFTESGNSRRHSGEHVKIANGRLVARR</sequence>
<evidence type="ECO:0000256" key="1">
    <source>
        <dbReference type="ARBA" id="ARBA00004370"/>
    </source>
</evidence>
<feature type="domain" description="Glycine zipper 2TM" evidence="4">
    <location>
        <begin position="80"/>
        <end position="120"/>
    </location>
</feature>
<evidence type="ECO:0000256" key="3">
    <source>
        <dbReference type="SAM" id="SignalP"/>
    </source>
</evidence>
<dbReference type="Proteomes" id="UP001595530">
    <property type="component" value="Unassembled WGS sequence"/>
</dbReference>
<dbReference type="InterPro" id="IPR008816">
    <property type="entry name" value="Gly_zipper_2TM_dom"/>
</dbReference>
<comment type="subcellular location">
    <subcellularLocation>
        <location evidence="1">Membrane</location>
    </subcellularLocation>
</comment>
<dbReference type="PANTHER" id="PTHR35603:SF2">
    <property type="entry name" value="OUTER MEMBRANE LIPOPROTEIN"/>
    <property type="match status" value="1"/>
</dbReference>
<evidence type="ECO:0000313" key="6">
    <source>
        <dbReference type="Proteomes" id="UP001595530"/>
    </source>
</evidence>
<dbReference type="EMBL" id="JBHRTP010000080">
    <property type="protein sequence ID" value="MFC3110499.1"/>
    <property type="molecule type" value="Genomic_DNA"/>
</dbReference>
<evidence type="ECO:0000256" key="2">
    <source>
        <dbReference type="ARBA" id="ARBA00023136"/>
    </source>
</evidence>
<gene>
    <name evidence="5" type="ORF">ACFOFO_21460</name>
</gene>